<dbReference type="Gene3D" id="1.20.1250.20">
    <property type="entry name" value="MFS general substrate transporter like domains"/>
    <property type="match status" value="2"/>
</dbReference>
<feature type="transmembrane region" description="Helical" evidence="5">
    <location>
        <begin position="73"/>
        <end position="91"/>
    </location>
</feature>
<feature type="transmembrane region" description="Helical" evidence="5">
    <location>
        <begin position="420"/>
        <end position="437"/>
    </location>
</feature>
<feature type="transmembrane region" description="Helical" evidence="5">
    <location>
        <begin position="264"/>
        <end position="284"/>
    </location>
</feature>
<reference evidence="8" key="1">
    <citation type="submission" date="2016-09" db="EMBL/GenBank/DDBJ databases">
        <authorList>
            <person name="Greninger A.L."/>
            <person name="Jerome K.R."/>
            <person name="Mcnair B."/>
            <person name="Wallis C."/>
            <person name="Fang F."/>
        </authorList>
    </citation>
    <scope>NUCLEOTIDE SEQUENCE [LARGE SCALE GENOMIC DNA]</scope>
    <source>
        <strain evidence="8">BC1_M4</strain>
    </source>
</reference>
<keyword evidence="8" id="KW-1185">Reference proteome</keyword>
<gene>
    <name evidence="7" type="ORF">BHQ21_13765</name>
</gene>
<dbReference type="InterPro" id="IPR036259">
    <property type="entry name" value="MFS_trans_sf"/>
</dbReference>
<feature type="transmembrane region" description="Helical" evidence="5">
    <location>
        <begin position="190"/>
        <end position="212"/>
    </location>
</feature>
<dbReference type="InterPro" id="IPR011701">
    <property type="entry name" value="MFS"/>
</dbReference>
<feature type="transmembrane region" description="Helical" evidence="5">
    <location>
        <begin position="103"/>
        <end position="120"/>
    </location>
</feature>
<sequence>MSSTLATYREVVDDNGRVYRIGETDRELLGRSRVTMVWLPWIAMMAVSVFEYGYGAAADTLRHAHHWSLSETFWLLSVWAVFQAAVAYPAGRLREKGITSARSTMIAAAVLSALGFITVAHSSNLVVAYLGFALCGGCGVGLVYSTGITIVGKWYPEKRGAKTGFVCGGFAYGAVPFIFIFSYALHPNTYVWVLDLVGAFMLVVVGVCGYYFQDPPKNWWPADVDPLQHAAAAATSSLKSLQKNPPAARQYGPVEAIKTGQLPLMWLSLGITTGVSLFGISYMVPFAKHLGFGAMIVASSAGALSIINGVGRAATGAISDRIGRKQTLLVVLLVSVVALIGLLYTGLAKNEILFIFFAVLVGFGGGAFYPLFATLTTDYFGENNNASNYGIVYSAKLVGSILGIGVGASVIDAWGYTGAYWVAAASALLSALTAAMLRQPGRRAKDVSVSDVVGQATPSAPSAAS</sequence>
<evidence type="ECO:0000256" key="4">
    <source>
        <dbReference type="ARBA" id="ARBA00023136"/>
    </source>
</evidence>
<dbReference type="PANTHER" id="PTHR11360:SF304">
    <property type="entry name" value="MFS DOMAIN-CONTAINING PROTEIN"/>
    <property type="match status" value="1"/>
</dbReference>
<dbReference type="OrthoDB" id="3283589at2"/>
<dbReference type="GO" id="GO:0022857">
    <property type="term" value="F:transmembrane transporter activity"/>
    <property type="evidence" value="ECO:0007669"/>
    <property type="project" value="InterPro"/>
</dbReference>
<dbReference type="STRING" id="243061.AWC25_01860"/>
<dbReference type="InterPro" id="IPR020846">
    <property type="entry name" value="MFS_dom"/>
</dbReference>
<evidence type="ECO:0000259" key="6">
    <source>
        <dbReference type="PROSITE" id="PS50850"/>
    </source>
</evidence>
<feature type="domain" description="Major facilitator superfamily (MFS) profile" evidence="6">
    <location>
        <begin position="1"/>
        <end position="442"/>
    </location>
</feature>
<dbReference type="InterPro" id="IPR050327">
    <property type="entry name" value="Proton-linked_MCT"/>
</dbReference>
<feature type="transmembrane region" description="Helical" evidence="5">
    <location>
        <begin position="290"/>
        <end position="307"/>
    </location>
</feature>
<feature type="transmembrane region" description="Helical" evidence="5">
    <location>
        <begin position="393"/>
        <end position="414"/>
    </location>
</feature>
<evidence type="ECO:0000256" key="5">
    <source>
        <dbReference type="SAM" id="Phobius"/>
    </source>
</evidence>
<evidence type="ECO:0000256" key="1">
    <source>
        <dbReference type="ARBA" id="ARBA00004651"/>
    </source>
</evidence>
<evidence type="ECO:0000313" key="8">
    <source>
        <dbReference type="Proteomes" id="UP000094224"/>
    </source>
</evidence>
<evidence type="ECO:0000313" key="7">
    <source>
        <dbReference type="EMBL" id="ODR05506.1"/>
    </source>
</evidence>
<proteinExistence type="predicted"/>
<dbReference type="Proteomes" id="UP000094224">
    <property type="component" value="Unassembled WGS sequence"/>
</dbReference>
<keyword evidence="2 5" id="KW-0812">Transmembrane</keyword>
<evidence type="ECO:0000256" key="3">
    <source>
        <dbReference type="ARBA" id="ARBA00022989"/>
    </source>
</evidence>
<accession>A0A1E3STM2</accession>
<protein>
    <submittedName>
        <fullName evidence="7">MFS transporter</fullName>
    </submittedName>
</protein>
<dbReference type="Pfam" id="PF07690">
    <property type="entry name" value="MFS_1"/>
    <property type="match status" value="1"/>
</dbReference>
<dbReference type="PANTHER" id="PTHR11360">
    <property type="entry name" value="MONOCARBOXYLATE TRANSPORTER"/>
    <property type="match status" value="1"/>
</dbReference>
<feature type="transmembrane region" description="Helical" evidence="5">
    <location>
        <begin position="36"/>
        <end position="53"/>
    </location>
</feature>
<feature type="transmembrane region" description="Helical" evidence="5">
    <location>
        <begin position="163"/>
        <end position="184"/>
    </location>
</feature>
<dbReference type="GO" id="GO:0005886">
    <property type="term" value="C:plasma membrane"/>
    <property type="evidence" value="ECO:0007669"/>
    <property type="project" value="UniProtKB-SubCell"/>
</dbReference>
<dbReference type="EMBL" id="MIHC01000022">
    <property type="protein sequence ID" value="ODR05506.1"/>
    <property type="molecule type" value="Genomic_DNA"/>
</dbReference>
<name>A0A1E3STM2_9MYCO</name>
<keyword evidence="4 5" id="KW-0472">Membrane</keyword>
<organism evidence="7 8">
    <name type="scientific">Mycobacterium sherrisii</name>
    <dbReference type="NCBI Taxonomy" id="243061"/>
    <lineage>
        <taxon>Bacteria</taxon>
        <taxon>Bacillati</taxon>
        <taxon>Actinomycetota</taxon>
        <taxon>Actinomycetes</taxon>
        <taxon>Mycobacteriales</taxon>
        <taxon>Mycobacteriaceae</taxon>
        <taxon>Mycobacterium</taxon>
        <taxon>Mycobacterium simiae complex</taxon>
    </lineage>
</organism>
<dbReference type="PROSITE" id="PS50850">
    <property type="entry name" value="MFS"/>
    <property type="match status" value="1"/>
</dbReference>
<feature type="transmembrane region" description="Helical" evidence="5">
    <location>
        <begin position="328"/>
        <end position="346"/>
    </location>
</feature>
<feature type="transmembrane region" description="Helical" evidence="5">
    <location>
        <begin position="126"/>
        <end position="151"/>
    </location>
</feature>
<feature type="transmembrane region" description="Helical" evidence="5">
    <location>
        <begin position="352"/>
        <end position="372"/>
    </location>
</feature>
<dbReference type="AlphaFoldDB" id="A0A1E3STM2"/>
<dbReference type="RefSeq" id="WP_069400846.1">
    <property type="nucleotide sequence ID" value="NZ_JACKTB010000018.1"/>
</dbReference>
<dbReference type="SUPFAM" id="SSF103473">
    <property type="entry name" value="MFS general substrate transporter"/>
    <property type="match status" value="1"/>
</dbReference>
<keyword evidence="3 5" id="KW-1133">Transmembrane helix</keyword>
<comment type="caution">
    <text evidence="7">The sequence shown here is derived from an EMBL/GenBank/DDBJ whole genome shotgun (WGS) entry which is preliminary data.</text>
</comment>
<dbReference type="CDD" id="cd17353">
    <property type="entry name" value="MFS_OFA_like"/>
    <property type="match status" value="1"/>
</dbReference>
<evidence type="ECO:0000256" key="2">
    <source>
        <dbReference type="ARBA" id="ARBA00022692"/>
    </source>
</evidence>
<comment type="subcellular location">
    <subcellularLocation>
        <location evidence="1">Cell membrane</location>
        <topology evidence="1">Multi-pass membrane protein</topology>
    </subcellularLocation>
</comment>